<accession>A0AAQ3JSV9</accession>
<keyword evidence="1" id="KW-0732">Signal</keyword>
<gene>
    <name evidence="2" type="ORF">Cni_G03036</name>
</gene>
<feature type="signal peptide" evidence="1">
    <location>
        <begin position="1"/>
        <end position="23"/>
    </location>
</feature>
<dbReference type="AlphaFoldDB" id="A0AAQ3JSV9"/>
<sequence>MALGKAAVLLLIVAAMVVEVAVAGPKEEDPTICYCPCMKDQCMILDGATREMCAVACDKGCRESGFAGQPNPYEFCGF</sequence>
<keyword evidence="3" id="KW-1185">Reference proteome</keyword>
<name>A0AAQ3JSV9_9LILI</name>
<protein>
    <submittedName>
        <fullName evidence="2">Uncharacterized protein</fullName>
    </submittedName>
</protein>
<reference evidence="2 3" key="1">
    <citation type="submission" date="2023-10" db="EMBL/GenBank/DDBJ databases">
        <title>Chromosome-scale genome assembly provides insights into flower coloration mechanisms of Canna indica.</title>
        <authorList>
            <person name="Li C."/>
        </authorList>
    </citation>
    <scope>NUCLEOTIDE SEQUENCE [LARGE SCALE GENOMIC DNA]</scope>
    <source>
        <tissue evidence="2">Flower</tissue>
    </source>
</reference>
<dbReference type="Proteomes" id="UP001327560">
    <property type="component" value="Chromosome 1"/>
</dbReference>
<dbReference type="EMBL" id="CP136890">
    <property type="protein sequence ID" value="WOK94334.1"/>
    <property type="molecule type" value="Genomic_DNA"/>
</dbReference>
<evidence type="ECO:0000256" key="1">
    <source>
        <dbReference type="SAM" id="SignalP"/>
    </source>
</evidence>
<evidence type="ECO:0000313" key="2">
    <source>
        <dbReference type="EMBL" id="WOK94334.1"/>
    </source>
</evidence>
<evidence type="ECO:0000313" key="3">
    <source>
        <dbReference type="Proteomes" id="UP001327560"/>
    </source>
</evidence>
<proteinExistence type="predicted"/>
<feature type="chain" id="PRO_5043004339" evidence="1">
    <location>
        <begin position="24"/>
        <end position="78"/>
    </location>
</feature>
<organism evidence="2 3">
    <name type="scientific">Canna indica</name>
    <name type="common">Indian-shot</name>
    <dbReference type="NCBI Taxonomy" id="4628"/>
    <lineage>
        <taxon>Eukaryota</taxon>
        <taxon>Viridiplantae</taxon>
        <taxon>Streptophyta</taxon>
        <taxon>Embryophyta</taxon>
        <taxon>Tracheophyta</taxon>
        <taxon>Spermatophyta</taxon>
        <taxon>Magnoliopsida</taxon>
        <taxon>Liliopsida</taxon>
        <taxon>Zingiberales</taxon>
        <taxon>Cannaceae</taxon>
        <taxon>Canna</taxon>
    </lineage>
</organism>